<evidence type="ECO:0000313" key="3">
    <source>
        <dbReference type="Proteomes" id="UP001199469"/>
    </source>
</evidence>
<dbReference type="CDD" id="cd05829">
    <property type="entry name" value="Sortase_F"/>
    <property type="match status" value="1"/>
</dbReference>
<dbReference type="InterPro" id="IPR005754">
    <property type="entry name" value="Sortase"/>
</dbReference>
<sequence>MTRRGRCPTWVLPSCAIVLGLIMAAWGLGWAPGTDVADAVPPSHTAAAPATVANRSPAPRIAGRPVRLIIPALGVRAPVDPVDAPDGDLEIPGDPGRVGWWQAGAAPGAEAGTVLIAGHVDTAASGPGALFWLDRLHPGDAVTVATTSGDVHYVVATLRRYPKADLPRSVATPAGAPGLAIVTCGGAFDRRARSYLDNVVVAAVPA</sequence>
<protein>
    <submittedName>
        <fullName evidence="2">Class F sortase</fullName>
    </submittedName>
</protein>
<keyword evidence="1" id="KW-0378">Hydrolase</keyword>
<dbReference type="RefSeq" id="WP_230737981.1">
    <property type="nucleotide sequence ID" value="NZ_JAJNDB010000005.1"/>
</dbReference>
<evidence type="ECO:0000313" key="2">
    <source>
        <dbReference type="EMBL" id="MCD2196126.1"/>
    </source>
</evidence>
<proteinExistence type="predicted"/>
<gene>
    <name evidence="2" type="ORF">LQ327_22395</name>
</gene>
<organism evidence="2 3">
    <name type="scientific">Actinomycetospora endophytica</name>
    <dbReference type="NCBI Taxonomy" id="2291215"/>
    <lineage>
        <taxon>Bacteria</taxon>
        <taxon>Bacillati</taxon>
        <taxon>Actinomycetota</taxon>
        <taxon>Actinomycetes</taxon>
        <taxon>Pseudonocardiales</taxon>
        <taxon>Pseudonocardiaceae</taxon>
        <taxon>Actinomycetospora</taxon>
    </lineage>
</organism>
<accession>A0ABS8PCZ5</accession>
<dbReference type="SUPFAM" id="SSF63817">
    <property type="entry name" value="Sortase"/>
    <property type="match status" value="1"/>
</dbReference>
<dbReference type="EMBL" id="JAJNDB010000005">
    <property type="protein sequence ID" value="MCD2196126.1"/>
    <property type="molecule type" value="Genomic_DNA"/>
</dbReference>
<reference evidence="2 3" key="1">
    <citation type="submission" date="2021-11" db="EMBL/GenBank/DDBJ databases">
        <title>Draft genome sequence of Actinomycetospora sp. SF1 isolated from the rhizosphere soil.</title>
        <authorList>
            <person name="Duangmal K."/>
            <person name="Chantavorakit T."/>
        </authorList>
    </citation>
    <scope>NUCLEOTIDE SEQUENCE [LARGE SCALE GENOMIC DNA]</scope>
    <source>
        <strain evidence="2 3">TBRC 5722</strain>
    </source>
</reference>
<dbReference type="InterPro" id="IPR023365">
    <property type="entry name" value="Sortase_dom-sf"/>
</dbReference>
<dbReference type="Pfam" id="PF04203">
    <property type="entry name" value="Sortase"/>
    <property type="match status" value="1"/>
</dbReference>
<dbReference type="Proteomes" id="UP001199469">
    <property type="component" value="Unassembled WGS sequence"/>
</dbReference>
<dbReference type="InterPro" id="IPR042001">
    <property type="entry name" value="Sortase_F"/>
</dbReference>
<name>A0ABS8PCZ5_9PSEU</name>
<evidence type="ECO:0000256" key="1">
    <source>
        <dbReference type="ARBA" id="ARBA00022801"/>
    </source>
</evidence>
<dbReference type="Gene3D" id="2.40.260.10">
    <property type="entry name" value="Sortase"/>
    <property type="match status" value="1"/>
</dbReference>
<comment type="caution">
    <text evidence="2">The sequence shown here is derived from an EMBL/GenBank/DDBJ whole genome shotgun (WGS) entry which is preliminary data.</text>
</comment>
<keyword evidence="3" id="KW-1185">Reference proteome</keyword>